<dbReference type="AlphaFoldDB" id="A0A653AYR3"/>
<dbReference type="EMBL" id="LR130779">
    <property type="protein sequence ID" value="VDN61508.1"/>
    <property type="molecule type" value="Genomic_DNA"/>
</dbReference>
<protein>
    <submittedName>
        <fullName evidence="1">Uncharacterized protein</fullName>
    </submittedName>
</protein>
<proteinExistence type="predicted"/>
<accession>A0A653AYR3</accession>
<evidence type="ECO:0000313" key="1">
    <source>
        <dbReference type="EMBL" id="VDN61508.1"/>
    </source>
</evidence>
<sequence length="102" mass="11154">MPRMIVFAFFVCFVVATTALAFAKLRPKGASPDRIRAFDRWTWLLAAAAALASALFAWPVDTDSMDSLWRPAAAAFNASSAWAMVLLGATAIRYALFRGQHT</sequence>
<gene>
    <name evidence="1" type="ORF">POT9AD_0517</name>
</gene>
<name>A0A653AYR3_ECTOL</name>
<organism evidence="1">
    <name type="scientific">Ectopseudomonas oleovorans</name>
    <name type="common">Pseudomonas oleovorans</name>
    <dbReference type="NCBI Taxonomy" id="301"/>
    <lineage>
        <taxon>Bacteria</taxon>
        <taxon>Pseudomonadati</taxon>
        <taxon>Pseudomonadota</taxon>
        <taxon>Gammaproteobacteria</taxon>
        <taxon>Pseudomonadales</taxon>
        <taxon>Pseudomonadaceae</taxon>
        <taxon>Ectopseudomonas</taxon>
    </lineage>
</organism>
<reference evidence="1" key="1">
    <citation type="submission" date="2018-11" db="EMBL/GenBank/DDBJ databases">
        <authorList>
            <consortium name="Genoscope - CEA"/>
            <person name="William W."/>
        </authorList>
    </citation>
    <scope>NUCLEOTIDE SEQUENCE [LARGE SCALE GENOMIC DNA]</scope>
    <source>
        <strain evidence="1">T9AD</strain>
    </source>
</reference>